<dbReference type="InterPro" id="IPR050078">
    <property type="entry name" value="Ribosomal_L11_MeTrfase_PrmA"/>
</dbReference>
<evidence type="ECO:0000313" key="3">
    <source>
        <dbReference type="EMBL" id="OPX45267.1"/>
    </source>
</evidence>
<dbReference type="GO" id="GO:0005840">
    <property type="term" value="C:ribosome"/>
    <property type="evidence" value="ECO:0007669"/>
    <property type="project" value="UniProtKB-KW"/>
</dbReference>
<dbReference type="PANTHER" id="PTHR43648">
    <property type="entry name" value="ELECTRON TRANSFER FLAVOPROTEIN BETA SUBUNIT LYSINE METHYLTRANSFERASE"/>
    <property type="match status" value="1"/>
</dbReference>
<keyword evidence="1 3" id="KW-0489">Methyltransferase</keyword>
<dbReference type="AlphaFoldDB" id="A0A1V4SPU2"/>
<dbReference type="Pfam" id="PF06325">
    <property type="entry name" value="PrmA"/>
    <property type="match status" value="1"/>
</dbReference>
<keyword evidence="3" id="KW-0689">Ribosomal protein</keyword>
<dbReference type="SUPFAM" id="SSF53335">
    <property type="entry name" value="S-adenosyl-L-methionine-dependent methyltransferases"/>
    <property type="match status" value="1"/>
</dbReference>
<dbReference type="PANTHER" id="PTHR43648:SF1">
    <property type="entry name" value="ELECTRON TRANSFER FLAVOPROTEIN BETA SUBUNIT LYSINE METHYLTRANSFERASE"/>
    <property type="match status" value="1"/>
</dbReference>
<sequence>MFILSYEFSSNNIDEKIELLQINDIFDAFYENPLEITTDEFGYGYLEKENVTIILKVAFNGDPKDLDDFKEKVSSILGKPPINMEEINYNYESFKMPPIELKNNWVLCDPSDSSEFEDKNVINFISQGAFGTGLHETTSDILNYILSKDFTGKKVLDIGTGSGILSIATAIKNADEVVSLDIRDVTDEVTLNSSLNNLSNIKIKIGDALSENLIDDIKYDWIYINIGGEETTMFMDFIKNHLSINGYLLVSGLVTWSYEKIKDFILENGFKVESELNTNEWCTSIFKRI</sequence>
<dbReference type="EC" id="2.1.1.-" evidence="3"/>
<evidence type="ECO:0000313" key="4">
    <source>
        <dbReference type="Proteomes" id="UP000191448"/>
    </source>
</evidence>
<reference evidence="3 4" key="1">
    <citation type="submission" date="2016-02" db="EMBL/GenBank/DDBJ databases">
        <title>Genome sequence of Clostridium thermobutyricum DSM 4928.</title>
        <authorList>
            <person name="Poehlein A."/>
            <person name="Daniel R."/>
        </authorList>
    </citation>
    <scope>NUCLEOTIDE SEQUENCE [LARGE SCALE GENOMIC DNA]</scope>
    <source>
        <strain evidence="3 4">DSM 4928</strain>
    </source>
</reference>
<dbReference type="Gene3D" id="3.40.50.150">
    <property type="entry name" value="Vaccinia Virus protein VP39"/>
    <property type="match status" value="1"/>
</dbReference>
<accession>A0A1V4SPU2</accession>
<dbReference type="RefSeq" id="WP_080024132.1">
    <property type="nucleotide sequence ID" value="NZ_LTAY01000103.1"/>
</dbReference>
<dbReference type="OrthoDB" id="1888493at2"/>
<organism evidence="3 4">
    <name type="scientific">Clostridium thermobutyricum DSM 4928</name>
    <dbReference type="NCBI Taxonomy" id="1121339"/>
    <lineage>
        <taxon>Bacteria</taxon>
        <taxon>Bacillati</taxon>
        <taxon>Bacillota</taxon>
        <taxon>Clostridia</taxon>
        <taxon>Eubacteriales</taxon>
        <taxon>Clostridiaceae</taxon>
        <taxon>Clostridium</taxon>
    </lineage>
</organism>
<proteinExistence type="predicted"/>
<evidence type="ECO:0000256" key="2">
    <source>
        <dbReference type="ARBA" id="ARBA00022679"/>
    </source>
</evidence>
<dbReference type="Proteomes" id="UP000191448">
    <property type="component" value="Unassembled WGS sequence"/>
</dbReference>
<comment type="caution">
    <text evidence="3">The sequence shown here is derived from an EMBL/GenBank/DDBJ whole genome shotgun (WGS) entry which is preliminary data.</text>
</comment>
<protein>
    <submittedName>
        <fullName evidence="3">Ribosomal protein L11 methyltransferase</fullName>
        <ecNumber evidence="3">2.1.1.-</ecNumber>
    </submittedName>
</protein>
<dbReference type="GO" id="GO:0032259">
    <property type="term" value="P:methylation"/>
    <property type="evidence" value="ECO:0007669"/>
    <property type="project" value="UniProtKB-KW"/>
</dbReference>
<keyword evidence="3" id="KW-0687">Ribonucleoprotein</keyword>
<name>A0A1V4SPU2_9CLOT</name>
<gene>
    <name evidence="3" type="primary">prmA_1</name>
    <name evidence="3" type="ORF">CLTHE_30310</name>
</gene>
<evidence type="ECO:0000256" key="1">
    <source>
        <dbReference type="ARBA" id="ARBA00022603"/>
    </source>
</evidence>
<dbReference type="InterPro" id="IPR029063">
    <property type="entry name" value="SAM-dependent_MTases_sf"/>
</dbReference>
<dbReference type="CDD" id="cd02440">
    <property type="entry name" value="AdoMet_MTases"/>
    <property type="match status" value="1"/>
</dbReference>
<dbReference type="GO" id="GO:0008276">
    <property type="term" value="F:protein methyltransferase activity"/>
    <property type="evidence" value="ECO:0007669"/>
    <property type="project" value="TreeGrafter"/>
</dbReference>
<dbReference type="EMBL" id="LTAY01000103">
    <property type="protein sequence ID" value="OPX45267.1"/>
    <property type="molecule type" value="Genomic_DNA"/>
</dbReference>
<keyword evidence="2 3" id="KW-0808">Transferase</keyword>